<evidence type="ECO:0000313" key="10">
    <source>
        <dbReference type="EMBL" id="KAJ1349603.1"/>
    </source>
</evidence>
<keyword evidence="5" id="KW-0496">Mitochondrion</keyword>
<protein>
    <recommendedName>
        <fullName evidence="7">Large ribosomal subunit protein bL32m</fullName>
    </recommendedName>
    <alternativeName>
        <fullName evidence="8">39S ribosomal protein L32, mitochondrial</fullName>
    </alternativeName>
</protein>
<evidence type="ECO:0000256" key="3">
    <source>
        <dbReference type="ARBA" id="ARBA00022946"/>
    </source>
</evidence>
<dbReference type="InterPro" id="IPR011332">
    <property type="entry name" value="Ribosomal_zn-bd"/>
</dbReference>
<keyword evidence="3" id="KW-0809">Transit peptide</keyword>
<proteinExistence type="inferred from homology"/>
<evidence type="ECO:0000256" key="1">
    <source>
        <dbReference type="ARBA" id="ARBA00004173"/>
    </source>
</evidence>
<gene>
    <name evidence="10" type="ORF">KIN20_005200</name>
</gene>
<accession>A0AAD5QEZ5</accession>
<organism evidence="10 11">
    <name type="scientific">Parelaphostrongylus tenuis</name>
    <name type="common">Meningeal worm</name>
    <dbReference type="NCBI Taxonomy" id="148309"/>
    <lineage>
        <taxon>Eukaryota</taxon>
        <taxon>Metazoa</taxon>
        <taxon>Ecdysozoa</taxon>
        <taxon>Nematoda</taxon>
        <taxon>Chromadorea</taxon>
        <taxon>Rhabditida</taxon>
        <taxon>Rhabditina</taxon>
        <taxon>Rhabditomorpha</taxon>
        <taxon>Strongyloidea</taxon>
        <taxon>Metastrongylidae</taxon>
        <taxon>Parelaphostrongylus</taxon>
    </lineage>
</organism>
<dbReference type="PANTHER" id="PTHR21026:SF2">
    <property type="entry name" value="LARGE RIBOSOMAL SUBUNIT PROTEIN BL32M"/>
    <property type="match status" value="1"/>
</dbReference>
<dbReference type="Proteomes" id="UP001196413">
    <property type="component" value="Unassembled WGS sequence"/>
</dbReference>
<dbReference type="GO" id="GO:0006412">
    <property type="term" value="P:translation"/>
    <property type="evidence" value="ECO:0007669"/>
    <property type="project" value="InterPro"/>
</dbReference>
<evidence type="ECO:0000256" key="4">
    <source>
        <dbReference type="ARBA" id="ARBA00022980"/>
    </source>
</evidence>
<evidence type="ECO:0000256" key="7">
    <source>
        <dbReference type="ARBA" id="ARBA00039935"/>
    </source>
</evidence>
<keyword evidence="6" id="KW-0687">Ribonucleoprotein</keyword>
<dbReference type="GO" id="GO:0005762">
    <property type="term" value="C:mitochondrial large ribosomal subunit"/>
    <property type="evidence" value="ECO:0007669"/>
    <property type="project" value="TreeGrafter"/>
</dbReference>
<evidence type="ECO:0000256" key="6">
    <source>
        <dbReference type="ARBA" id="ARBA00023274"/>
    </source>
</evidence>
<reference evidence="10" key="1">
    <citation type="submission" date="2021-06" db="EMBL/GenBank/DDBJ databases">
        <title>Parelaphostrongylus tenuis whole genome reference sequence.</title>
        <authorList>
            <person name="Garwood T.J."/>
            <person name="Larsen P.A."/>
            <person name="Fountain-Jones N.M."/>
            <person name="Garbe J.R."/>
            <person name="Macchietto M.G."/>
            <person name="Kania S.A."/>
            <person name="Gerhold R.W."/>
            <person name="Richards J.E."/>
            <person name="Wolf T.M."/>
        </authorList>
    </citation>
    <scope>NUCLEOTIDE SEQUENCE</scope>
    <source>
        <strain evidence="10">MNPRO001-30</strain>
        <tissue evidence="10">Meninges</tissue>
    </source>
</reference>
<comment type="function">
    <text evidence="9">Component of the mitochondrial large ribosomal subunit (mt-LSU). The mitochondrial ribosome (mitoribosome) is a large ribonucleoprotein complex responsible for the synthesis of proteins inside mitochondria.</text>
</comment>
<dbReference type="Pfam" id="PF01783">
    <property type="entry name" value="Ribosomal_L32p"/>
    <property type="match status" value="1"/>
</dbReference>
<dbReference type="NCBIfam" id="TIGR01031">
    <property type="entry name" value="rpmF_bact"/>
    <property type="match status" value="1"/>
</dbReference>
<comment type="subcellular location">
    <subcellularLocation>
        <location evidence="1">Mitochondrion</location>
    </subcellularLocation>
</comment>
<evidence type="ECO:0000256" key="9">
    <source>
        <dbReference type="ARBA" id="ARBA00045766"/>
    </source>
</evidence>
<evidence type="ECO:0000256" key="5">
    <source>
        <dbReference type="ARBA" id="ARBA00023128"/>
    </source>
</evidence>
<dbReference type="InterPro" id="IPR002677">
    <property type="entry name" value="Ribosomal_bL32"/>
</dbReference>
<evidence type="ECO:0000256" key="8">
    <source>
        <dbReference type="ARBA" id="ARBA00042577"/>
    </source>
</evidence>
<dbReference type="AlphaFoldDB" id="A0AAD5QEZ5"/>
<dbReference type="EMBL" id="JAHQIW010000700">
    <property type="protein sequence ID" value="KAJ1349603.1"/>
    <property type="molecule type" value="Genomic_DNA"/>
</dbReference>
<dbReference type="GO" id="GO:0003735">
    <property type="term" value="F:structural constituent of ribosome"/>
    <property type="evidence" value="ECO:0007669"/>
    <property type="project" value="InterPro"/>
</dbReference>
<keyword evidence="11" id="KW-1185">Reference proteome</keyword>
<comment type="similarity">
    <text evidence="2">Belongs to the bacterial ribosomal protein bL32 family.</text>
</comment>
<name>A0AAD5QEZ5_PARTN</name>
<dbReference type="InterPro" id="IPR051991">
    <property type="entry name" value="Mitoribosomal_protein_bL32"/>
</dbReference>
<keyword evidence="4" id="KW-0689">Ribosomal protein</keyword>
<sequence>MLRIWQRIQSILKSSTDLWSRFPPPAYAVALSDCEAHKVRPVYGIEDMIRDMRILLGVPKSRTSKPKKQTRKFSYTRLLTPTKDLVACTSCGSLHQASTICGECYTKVRELTNEIKRKMMAYNPYKGEAQDKEVIVRFSNDNIVDDGVVNGKRIIEMEKERPTWFKKLF</sequence>
<evidence type="ECO:0000313" key="11">
    <source>
        <dbReference type="Proteomes" id="UP001196413"/>
    </source>
</evidence>
<comment type="caution">
    <text evidence="10">The sequence shown here is derived from an EMBL/GenBank/DDBJ whole genome shotgun (WGS) entry which is preliminary data.</text>
</comment>
<dbReference type="PANTHER" id="PTHR21026">
    <property type="entry name" value="39S RIBOSOMAL PROTEIN L32, MITOCHONDRIAL"/>
    <property type="match status" value="1"/>
</dbReference>
<evidence type="ECO:0000256" key="2">
    <source>
        <dbReference type="ARBA" id="ARBA00008560"/>
    </source>
</evidence>
<dbReference type="SUPFAM" id="SSF57829">
    <property type="entry name" value="Zn-binding ribosomal proteins"/>
    <property type="match status" value="1"/>
</dbReference>